<proteinExistence type="predicted"/>
<dbReference type="EMBL" id="JACIJM010000001">
    <property type="protein sequence ID" value="MBB5720416.1"/>
    <property type="molecule type" value="Genomic_DNA"/>
</dbReference>
<keyword evidence="2" id="KW-0547">Nucleotide-binding</keyword>
<evidence type="ECO:0000313" key="5">
    <source>
        <dbReference type="EMBL" id="MBB5720416.1"/>
    </source>
</evidence>
<evidence type="ECO:0000256" key="3">
    <source>
        <dbReference type="ARBA" id="ARBA00022840"/>
    </source>
</evidence>
<protein>
    <submittedName>
        <fullName evidence="5">Tungstate transport system ATP-binding protein</fullName>
    </submittedName>
</protein>
<evidence type="ECO:0000259" key="4">
    <source>
        <dbReference type="PROSITE" id="PS50893"/>
    </source>
</evidence>
<evidence type="ECO:0000256" key="1">
    <source>
        <dbReference type="ARBA" id="ARBA00022448"/>
    </source>
</evidence>
<dbReference type="Pfam" id="PF00005">
    <property type="entry name" value="ABC_tran"/>
    <property type="match status" value="1"/>
</dbReference>
<dbReference type="Gene3D" id="3.40.50.300">
    <property type="entry name" value="P-loop containing nucleotide triphosphate hydrolases"/>
    <property type="match status" value="1"/>
</dbReference>
<keyword evidence="6" id="KW-1185">Reference proteome</keyword>
<dbReference type="SUPFAM" id="SSF52540">
    <property type="entry name" value="P-loop containing nucleoside triphosphate hydrolases"/>
    <property type="match status" value="1"/>
</dbReference>
<dbReference type="GO" id="GO:0016887">
    <property type="term" value="F:ATP hydrolysis activity"/>
    <property type="evidence" value="ECO:0007669"/>
    <property type="project" value="InterPro"/>
</dbReference>
<dbReference type="PROSITE" id="PS00211">
    <property type="entry name" value="ABC_TRANSPORTER_1"/>
    <property type="match status" value="1"/>
</dbReference>
<dbReference type="AlphaFoldDB" id="A0A7W9EY03"/>
<dbReference type="Proteomes" id="UP000535415">
    <property type="component" value="Unassembled WGS sequence"/>
</dbReference>
<keyword evidence="1" id="KW-0813">Transport</keyword>
<dbReference type="SMART" id="SM00382">
    <property type="entry name" value="AAA"/>
    <property type="match status" value="1"/>
</dbReference>
<dbReference type="PROSITE" id="PS50893">
    <property type="entry name" value="ABC_TRANSPORTER_2"/>
    <property type="match status" value="1"/>
</dbReference>
<dbReference type="PANTHER" id="PTHR42781">
    <property type="entry name" value="SPERMIDINE/PUTRESCINE IMPORT ATP-BINDING PROTEIN POTA"/>
    <property type="match status" value="1"/>
</dbReference>
<feature type="domain" description="ABC transporter" evidence="4">
    <location>
        <begin position="20"/>
        <end position="246"/>
    </location>
</feature>
<dbReference type="InterPro" id="IPR003439">
    <property type="entry name" value="ABC_transporter-like_ATP-bd"/>
</dbReference>
<dbReference type="RefSeq" id="WP_183523713.1">
    <property type="nucleotide sequence ID" value="NZ_JACIJM010000001.1"/>
</dbReference>
<sequence>MSDKLIDIRNYTSSPSAPLLTARGLCFDAGGQRLINKVDLNVAAGRCTVIMGANGSGKSLLLRLLHGLIRPEEGTINWEGQPLDRAGRQQQAMVFQRPVMLRRSVAANLRFALSVRGVRGEERRAREAETLALARLETLKDKPARVLSGGEQQRLAMARALICAPRLLFLDEPTASLDPASSLAIENLIQGARENGTTIVLVTHDAGQARRLGDDLVFLHAGRIAETGPIKRVLDAPRSEAAQAWLGGRLFVPEKTETDSIKNGV</sequence>
<dbReference type="InterPro" id="IPR017871">
    <property type="entry name" value="ABC_transporter-like_CS"/>
</dbReference>
<dbReference type="InterPro" id="IPR050093">
    <property type="entry name" value="ABC_SmlMolc_Importer"/>
</dbReference>
<dbReference type="InterPro" id="IPR003593">
    <property type="entry name" value="AAA+_ATPase"/>
</dbReference>
<name>A0A7W9EY03_9RHOB</name>
<dbReference type="GO" id="GO:0005524">
    <property type="term" value="F:ATP binding"/>
    <property type="evidence" value="ECO:0007669"/>
    <property type="project" value="UniProtKB-KW"/>
</dbReference>
<comment type="caution">
    <text evidence="5">The sequence shown here is derived from an EMBL/GenBank/DDBJ whole genome shotgun (WGS) entry which is preliminary data.</text>
</comment>
<gene>
    <name evidence="5" type="ORF">FHS72_000020</name>
</gene>
<evidence type="ECO:0000313" key="6">
    <source>
        <dbReference type="Proteomes" id="UP000535415"/>
    </source>
</evidence>
<dbReference type="PANTHER" id="PTHR42781:SF4">
    <property type="entry name" value="SPERMIDINE_PUTRESCINE IMPORT ATP-BINDING PROTEIN POTA"/>
    <property type="match status" value="1"/>
</dbReference>
<accession>A0A7W9EY03</accession>
<keyword evidence="3 5" id="KW-0067">ATP-binding</keyword>
<organism evidence="5 6">
    <name type="scientific">Yoonia ponticola</name>
    <dbReference type="NCBI Taxonomy" id="1524255"/>
    <lineage>
        <taxon>Bacteria</taxon>
        <taxon>Pseudomonadati</taxon>
        <taxon>Pseudomonadota</taxon>
        <taxon>Alphaproteobacteria</taxon>
        <taxon>Rhodobacterales</taxon>
        <taxon>Paracoccaceae</taxon>
        <taxon>Yoonia</taxon>
    </lineage>
</organism>
<reference evidence="5 6" key="1">
    <citation type="submission" date="2020-08" db="EMBL/GenBank/DDBJ databases">
        <title>Genomic Encyclopedia of Type Strains, Phase IV (KMG-IV): sequencing the most valuable type-strain genomes for metagenomic binning, comparative biology and taxonomic classification.</title>
        <authorList>
            <person name="Goeker M."/>
        </authorList>
    </citation>
    <scope>NUCLEOTIDE SEQUENCE [LARGE SCALE GENOMIC DNA]</scope>
    <source>
        <strain evidence="5 6">DSM 101064</strain>
    </source>
</reference>
<evidence type="ECO:0000256" key="2">
    <source>
        <dbReference type="ARBA" id="ARBA00022741"/>
    </source>
</evidence>
<dbReference type="InterPro" id="IPR027417">
    <property type="entry name" value="P-loop_NTPase"/>
</dbReference>